<dbReference type="Pfam" id="PF00293">
    <property type="entry name" value="NUDIX"/>
    <property type="match status" value="1"/>
</dbReference>
<dbReference type="Proteomes" id="UP000256748">
    <property type="component" value="Unassembled WGS sequence"/>
</dbReference>
<dbReference type="GO" id="GO:0016787">
    <property type="term" value="F:hydrolase activity"/>
    <property type="evidence" value="ECO:0007669"/>
    <property type="project" value="UniProtKB-KW"/>
</dbReference>
<dbReference type="CDD" id="cd04688">
    <property type="entry name" value="NUDIX_Hydrolase"/>
    <property type="match status" value="1"/>
</dbReference>
<evidence type="ECO:0000313" key="5">
    <source>
        <dbReference type="Proteomes" id="UP000256748"/>
    </source>
</evidence>
<sequence length="169" mass="19174">MDDAGRTMIVLDASNSRFQLRAGALIRSHGHILIHRVIGDTFWVLPGGRVEFHEAGAETLAREIEEEIGCQATVGPLRFIIENFFEFAGRKIHEVGFYYEAELLSPLPFHETDIVHRVRDGAADLEFCWALPSRAVLDRFNLQPMPLRDLIETMPGGVQHLVRRDMAPR</sequence>
<dbReference type="InterPro" id="IPR000086">
    <property type="entry name" value="NUDIX_hydrolase_dom"/>
</dbReference>
<proteinExistence type="predicted"/>
<keyword evidence="2 4" id="KW-0378">Hydrolase</keyword>
<dbReference type="PANTHER" id="PTHR43046:SF14">
    <property type="entry name" value="MUTT_NUDIX FAMILY PROTEIN"/>
    <property type="match status" value="1"/>
</dbReference>
<evidence type="ECO:0000256" key="2">
    <source>
        <dbReference type="ARBA" id="ARBA00022801"/>
    </source>
</evidence>
<dbReference type="AlphaFoldDB" id="A0A3E1BXT1"/>
<accession>A0A3E1BXT1</accession>
<dbReference type="SUPFAM" id="SSF55811">
    <property type="entry name" value="Nudix"/>
    <property type="match status" value="1"/>
</dbReference>
<comment type="caution">
    <text evidence="4">The sequence shown here is derived from an EMBL/GenBank/DDBJ whole genome shotgun (WGS) entry which is preliminary data.</text>
</comment>
<feature type="domain" description="Nudix hydrolase" evidence="3">
    <location>
        <begin position="16"/>
        <end position="155"/>
    </location>
</feature>
<dbReference type="EMBL" id="NAOO01000004">
    <property type="protein sequence ID" value="RFB99865.1"/>
    <property type="molecule type" value="Genomic_DNA"/>
</dbReference>
<dbReference type="RefSeq" id="WP_116272541.1">
    <property type="nucleotide sequence ID" value="NZ_KZ859521.1"/>
</dbReference>
<evidence type="ECO:0000313" key="4">
    <source>
        <dbReference type="EMBL" id="RFB99865.1"/>
    </source>
</evidence>
<dbReference type="PROSITE" id="PS51462">
    <property type="entry name" value="NUDIX"/>
    <property type="match status" value="1"/>
</dbReference>
<dbReference type="PROSITE" id="PS00893">
    <property type="entry name" value="NUDIX_BOX"/>
    <property type="match status" value="1"/>
</dbReference>
<organism evidence="4 5">
    <name type="scientific">Rhizobium leguminosarum bv. trifolii</name>
    <dbReference type="NCBI Taxonomy" id="386"/>
    <lineage>
        <taxon>Bacteria</taxon>
        <taxon>Pseudomonadati</taxon>
        <taxon>Pseudomonadota</taxon>
        <taxon>Alphaproteobacteria</taxon>
        <taxon>Hyphomicrobiales</taxon>
        <taxon>Rhizobiaceae</taxon>
        <taxon>Rhizobium/Agrobacterium group</taxon>
        <taxon>Rhizobium</taxon>
    </lineage>
</organism>
<evidence type="ECO:0000256" key="1">
    <source>
        <dbReference type="ARBA" id="ARBA00001946"/>
    </source>
</evidence>
<protein>
    <submittedName>
        <fullName evidence="4">NUDIX hydrolase</fullName>
    </submittedName>
</protein>
<comment type="cofactor">
    <cofactor evidence="1">
        <name>Mg(2+)</name>
        <dbReference type="ChEBI" id="CHEBI:18420"/>
    </cofactor>
</comment>
<dbReference type="Gene3D" id="3.90.79.10">
    <property type="entry name" value="Nucleoside Triphosphate Pyrophosphohydrolase"/>
    <property type="match status" value="1"/>
</dbReference>
<gene>
    <name evidence="4" type="ORF">B5K10_04990</name>
</gene>
<dbReference type="PANTHER" id="PTHR43046">
    <property type="entry name" value="GDP-MANNOSE MANNOSYL HYDROLASE"/>
    <property type="match status" value="1"/>
</dbReference>
<name>A0A3E1BXT1_RHILT</name>
<dbReference type="InterPro" id="IPR015797">
    <property type="entry name" value="NUDIX_hydrolase-like_dom_sf"/>
</dbReference>
<evidence type="ECO:0000259" key="3">
    <source>
        <dbReference type="PROSITE" id="PS51462"/>
    </source>
</evidence>
<dbReference type="InterPro" id="IPR020084">
    <property type="entry name" value="NUDIX_hydrolase_CS"/>
</dbReference>
<reference evidence="4 5" key="1">
    <citation type="submission" date="2017-03" db="EMBL/GenBank/DDBJ databases">
        <title>Genome analysis of Rhizobial strains effectives or ineffectives for nitrogen fixation isolated from bean seeds.</title>
        <authorList>
            <person name="Peralta H."/>
            <person name="Aguilar-Vera A."/>
            <person name="Mora Y."/>
            <person name="Vargas-Lagunas C."/>
            <person name="Girard L."/>
            <person name="Mora J."/>
        </authorList>
    </citation>
    <scope>NUCLEOTIDE SEQUENCE [LARGE SCALE GENOMIC DNA]</scope>
    <source>
        <strain evidence="4 5">CCGM5</strain>
    </source>
</reference>